<dbReference type="AlphaFoldDB" id="A0A921MS45"/>
<accession>A0A921MS45</accession>
<sequence length="367" mass="40818">MKVKEHSHLRGQNGCLGFFYGLDALLSAYPEGGLPGEFFVNGKTQSIWVWDATGRSWYDSNHAAPAPFFGIITDTNSFSPNVESGKEACFVYIAGHAGSYHFLALKGVSPLTVTTTSAAVIVLVWDGTTWRDYVTPISLDDAVHLSYMYRGSWTESSTYIYADGFTDVVYYLGKYYRVKQAGSVTGEIPDESDKWEEVTHFYAVADQLYLPTGQLIVLDRQQAIRVKGFGSTWELGDGIIRHLETGTFLSTAGELRVPAGGDSEIVISPVERGIKFWRNNKEVLIIDWDNNNQVRLLMSQFDDSGSRELSISPQQITLSQLDSAGQTLNTSQLSLNGLNCRLKQWSDTLVEGDIYVDENNVLKQKRG</sequence>
<protein>
    <submittedName>
        <fullName evidence="1">Uncharacterized protein</fullName>
    </submittedName>
</protein>
<reference evidence="1" key="1">
    <citation type="journal article" date="2021" name="PeerJ">
        <title>Extensive microbial diversity within the chicken gut microbiome revealed by metagenomics and culture.</title>
        <authorList>
            <person name="Gilroy R."/>
            <person name="Ravi A."/>
            <person name="Getino M."/>
            <person name="Pursley I."/>
            <person name="Horton D.L."/>
            <person name="Alikhan N.F."/>
            <person name="Baker D."/>
            <person name="Gharbi K."/>
            <person name="Hall N."/>
            <person name="Watson M."/>
            <person name="Adriaenssens E.M."/>
            <person name="Foster-Nyarko E."/>
            <person name="Jarju S."/>
            <person name="Secka A."/>
            <person name="Antonio M."/>
            <person name="Oren A."/>
            <person name="Chaudhuri R.R."/>
            <person name="La Ragione R."/>
            <person name="Hildebrand F."/>
            <person name="Pallen M.J."/>
        </authorList>
    </citation>
    <scope>NUCLEOTIDE SEQUENCE</scope>
    <source>
        <strain evidence="1">CHK121-7720</strain>
    </source>
</reference>
<evidence type="ECO:0000313" key="2">
    <source>
        <dbReference type="Proteomes" id="UP000757103"/>
    </source>
</evidence>
<dbReference type="Proteomes" id="UP000757103">
    <property type="component" value="Unassembled WGS sequence"/>
</dbReference>
<proteinExistence type="predicted"/>
<name>A0A921MS45_9BACT</name>
<reference evidence="1" key="2">
    <citation type="submission" date="2021-09" db="EMBL/GenBank/DDBJ databases">
        <authorList>
            <person name="Gilroy R."/>
        </authorList>
    </citation>
    <scope>NUCLEOTIDE SEQUENCE</scope>
    <source>
        <strain evidence="1">CHK121-7720</strain>
    </source>
</reference>
<dbReference type="RefSeq" id="WP_273306072.1">
    <property type="nucleotide sequence ID" value="NZ_DYUD01000019.1"/>
</dbReference>
<gene>
    <name evidence="1" type="ORF">K8U91_06100</name>
</gene>
<comment type="caution">
    <text evidence="1">The sequence shown here is derived from an EMBL/GenBank/DDBJ whole genome shotgun (WGS) entry which is preliminary data.</text>
</comment>
<organism evidence="1 2">
    <name type="scientific">Barnesiella viscericola</name>
    <dbReference type="NCBI Taxonomy" id="397865"/>
    <lineage>
        <taxon>Bacteria</taxon>
        <taxon>Pseudomonadati</taxon>
        <taxon>Bacteroidota</taxon>
        <taxon>Bacteroidia</taxon>
        <taxon>Bacteroidales</taxon>
        <taxon>Barnesiellaceae</taxon>
        <taxon>Barnesiella</taxon>
    </lineage>
</organism>
<dbReference type="EMBL" id="DYUD01000019">
    <property type="protein sequence ID" value="HJG89029.1"/>
    <property type="molecule type" value="Genomic_DNA"/>
</dbReference>
<evidence type="ECO:0000313" key="1">
    <source>
        <dbReference type="EMBL" id="HJG89029.1"/>
    </source>
</evidence>